<reference evidence="2 3" key="1">
    <citation type="submission" date="2022-06" db="EMBL/GenBank/DDBJ databases">
        <title>Genomic Encyclopedia of Type Strains, Phase I: the one thousand microbial genomes (KMG-I) project.</title>
        <authorList>
            <person name="Kyrpides N."/>
        </authorList>
    </citation>
    <scope>NUCLEOTIDE SEQUENCE [LARGE SCALE GENOMIC DNA]</scope>
    <source>
        <strain evidence="2 3">DSM 43889</strain>
    </source>
</reference>
<dbReference type="RefSeq" id="WP_026418362.1">
    <property type="nucleotide sequence ID" value="NZ_AUBJ02000001.1"/>
</dbReference>
<sequence length="197" mass="21034">MSRSSHAAVARPATTERTVTAVVGTLALLAGLLALVVGAGWLGADRATRPVADPVAVDWLGGSGVLGRLLAVLLGLVLLVLGVRWALRASRPEHHPDVEFDDAEGELRVSARAVTEAVQDDARGIDGVSRARVTLVGSQERPALRLLLALRRGTDIRMVWSALENRVLARARDALGLERLPAAVHLELDAAERHRVR</sequence>
<feature type="transmembrane region" description="Helical" evidence="1">
    <location>
        <begin position="64"/>
        <end position="87"/>
    </location>
</feature>
<keyword evidence="3" id="KW-1185">Reference proteome</keyword>
<feature type="transmembrane region" description="Helical" evidence="1">
    <location>
        <begin position="21"/>
        <end position="44"/>
    </location>
</feature>
<name>A0ABT1JGW9_ACTCY</name>
<accession>A0ABT1JGW9</accession>
<keyword evidence="1" id="KW-0812">Transmembrane</keyword>
<keyword evidence="1" id="KW-1133">Transmembrane helix</keyword>
<evidence type="ECO:0000256" key="1">
    <source>
        <dbReference type="SAM" id="Phobius"/>
    </source>
</evidence>
<evidence type="ECO:0008006" key="4">
    <source>
        <dbReference type="Google" id="ProtNLM"/>
    </source>
</evidence>
<organism evidence="2 3">
    <name type="scientific">Actinoalloteichus caeruleus DSM 43889</name>
    <dbReference type="NCBI Taxonomy" id="1120930"/>
    <lineage>
        <taxon>Bacteria</taxon>
        <taxon>Bacillati</taxon>
        <taxon>Actinomycetota</taxon>
        <taxon>Actinomycetes</taxon>
        <taxon>Pseudonocardiales</taxon>
        <taxon>Pseudonocardiaceae</taxon>
        <taxon>Actinoalloteichus</taxon>
        <taxon>Actinoalloteichus cyanogriseus</taxon>
    </lineage>
</organism>
<dbReference type="Proteomes" id="UP000791080">
    <property type="component" value="Unassembled WGS sequence"/>
</dbReference>
<evidence type="ECO:0000313" key="3">
    <source>
        <dbReference type="Proteomes" id="UP000791080"/>
    </source>
</evidence>
<evidence type="ECO:0000313" key="2">
    <source>
        <dbReference type="EMBL" id="MCP2331718.1"/>
    </source>
</evidence>
<keyword evidence="1" id="KW-0472">Membrane</keyword>
<proteinExistence type="predicted"/>
<dbReference type="EMBL" id="AUBJ02000001">
    <property type="protein sequence ID" value="MCP2331718.1"/>
    <property type="molecule type" value="Genomic_DNA"/>
</dbReference>
<comment type="caution">
    <text evidence="2">The sequence shown here is derived from an EMBL/GenBank/DDBJ whole genome shotgun (WGS) entry which is preliminary data.</text>
</comment>
<protein>
    <recommendedName>
        <fullName evidence="4">Alkaline shock response membrane anchor protein AmaP</fullName>
    </recommendedName>
</protein>
<gene>
    <name evidence="2" type="ORF">G443_001988</name>
</gene>